<dbReference type="InterPro" id="IPR008949">
    <property type="entry name" value="Isoprenoid_synthase_dom_sf"/>
</dbReference>
<dbReference type="AlphaFoldDB" id="A0A833VFI0"/>
<comment type="caution">
    <text evidence="2">The sequence shown here is derived from an EMBL/GenBank/DDBJ whole genome shotgun (WGS) entry which is preliminary data.</text>
</comment>
<evidence type="ECO:0000256" key="1">
    <source>
        <dbReference type="SAM" id="Coils"/>
    </source>
</evidence>
<keyword evidence="3" id="KW-1185">Reference proteome</keyword>
<evidence type="ECO:0000313" key="3">
    <source>
        <dbReference type="Proteomes" id="UP000623129"/>
    </source>
</evidence>
<protein>
    <submittedName>
        <fullName evidence="2">Vetispiradiene synthase 2-like protein</fullName>
    </submittedName>
</protein>
<dbReference type="SUPFAM" id="SSF48576">
    <property type="entry name" value="Terpenoid synthases"/>
    <property type="match status" value="1"/>
</dbReference>
<gene>
    <name evidence="2" type="ORF">FCM35_KLT19377</name>
</gene>
<dbReference type="Proteomes" id="UP000623129">
    <property type="component" value="Unassembled WGS sequence"/>
</dbReference>
<feature type="coiled-coil region" evidence="1">
    <location>
        <begin position="94"/>
        <end position="121"/>
    </location>
</feature>
<sequence>MFLFQRESKSGQGPTTFDCYKIEHKLTDEETTVKFQSFCEDAWKRLNQACLCPADGRMTVLEQLVNQGRQMETFYVYFNDGFNKTSNLKKITRASGLRAKKREEEEELLDLELQGEEEEELSYGNGGEILDLQLLDLNRKRVERSGTWSLVGARV</sequence>
<dbReference type="OrthoDB" id="773451at2759"/>
<keyword evidence="1" id="KW-0175">Coiled coil</keyword>
<evidence type="ECO:0000313" key="2">
    <source>
        <dbReference type="EMBL" id="KAF3336791.1"/>
    </source>
</evidence>
<proteinExistence type="predicted"/>
<dbReference type="EMBL" id="SWLB01000007">
    <property type="protein sequence ID" value="KAF3336791.1"/>
    <property type="molecule type" value="Genomic_DNA"/>
</dbReference>
<accession>A0A833VFI0</accession>
<organism evidence="2 3">
    <name type="scientific">Carex littledalei</name>
    <dbReference type="NCBI Taxonomy" id="544730"/>
    <lineage>
        <taxon>Eukaryota</taxon>
        <taxon>Viridiplantae</taxon>
        <taxon>Streptophyta</taxon>
        <taxon>Embryophyta</taxon>
        <taxon>Tracheophyta</taxon>
        <taxon>Spermatophyta</taxon>
        <taxon>Magnoliopsida</taxon>
        <taxon>Liliopsida</taxon>
        <taxon>Poales</taxon>
        <taxon>Cyperaceae</taxon>
        <taxon>Cyperoideae</taxon>
        <taxon>Cariceae</taxon>
        <taxon>Carex</taxon>
        <taxon>Carex subgen. Euthyceras</taxon>
    </lineage>
</organism>
<dbReference type="Gene3D" id="1.10.600.10">
    <property type="entry name" value="Farnesyl Diphosphate Synthase"/>
    <property type="match status" value="1"/>
</dbReference>
<reference evidence="2" key="1">
    <citation type="submission" date="2020-01" db="EMBL/GenBank/DDBJ databases">
        <title>Genome sequence of Kobresia littledalei, the first chromosome-level genome in the family Cyperaceae.</title>
        <authorList>
            <person name="Qu G."/>
        </authorList>
    </citation>
    <scope>NUCLEOTIDE SEQUENCE</scope>
    <source>
        <strain evidence="2">C.B.Clarke</strain>
        <tissue evidence="2">Leaf</tissue>
    </source>
</reference>
<name>A0A833VFI0_9POAL</name>